<keyword evidence="2" id="KW-1185">Reference proteome</keyword>
<dbReference type="EMBL" id="JBEWTB010000003">
    <property type="protein sequence ID" value="MET4759621.1"/>
    <property type="molecule type" value="Genomic_DNA"/>
</dbReference>
<sequence length="123" mass="13908">MYEDVVTFCPDLDTFRIELTVHDHVDEEGKPELSLTKTPVLKKLGKGADKTLALVRLVGQQCRDTLASLEHLEVLGTYEQVFSDPGKLKKYNSVYDRTPQEIICPETGEVSLYIPPDKFCVFC</sequence>
<dbReference type="RefSeq" id="WP_354011405.1">
    <property type="nucleotide sequence ID" value="NZ_JBEWTA010000002.1"/>
</dbReference>
<proteinExistence type="predicted"/>
<protein>
    <submittedName>
        <fullName evidence="1">Uncharacterized protein</fullName>
    </submittedName>
</protein>
<name>A0ABV2SPE4_9GAMM</name>
<accession>A0ABV2SPE4</accession>
<evidence type="ECO:0000313" key="1">
    <source>
        <dbReference type="EMBL" id="MET4759621.1"/>
    </source>
</evidence>
<reference evidence="1 2" key="1">
    <citation type="submission" date="2024-06" db="EMBL/GenBank/DDBJ databases">
        <title>Genomic Encyclopedia of Type Strains, Phase V (KMG-V): Genome sequencing to study the core and pangenomes of soil and plant-associated prokaryotes.</title>
        <authorList>
            <person name="Whitman W."/>
        </authorList>
    </citation>
    <scope>NUCLEOTIDE SEQUENCE [LARGE SCALE GENOMIC DNA]</scope>
    <source>
        <strain evidence="1 2">NE40</strain>
    </source>
</reference>
<evidence type="ECO:0000313" key="2">
    <source>
        <dbReference type="Proteomes" id="UP001549366"/>
    </source>
</evidence>
<organism evidence="1 2">
    <name type="scientific">Endozoicomonas lisbonensis</name>
    <dbReference type="NCBI Taxonomy" id="3120522"/>
    <lineage>
        <taxon>Bacteria</taxon>
        <taxon>Pseudomonadati</taxon>
        <taxon>Pseudomonadota</taxon>
        <taxon>Gammaproteobacteria</taxon>
        <taxon>Oceanospirillales</taxon>
        <taxon>Endozoicomonadaceae</taxon>
        <taxon>Endozoicomonas</taxon>
    </lineage>
</organism>
<comment type="caution">
    <text evidence="1">The sequence shown here is derived from an EMBL/GenBank/DDBJ whole genome shotgun (WGS) entry which is preliminary data.</text>
</comment>
<dbReference type="Proteomes" id="UP001549366">
    <property type="component" value="Unassembled WGS sequence"/>
</dbReference>
<gene>
    <name evidence="1" type="ORF">V5J35_004940</name>
</gene>